<dbReference type="SUPFAM" id="SSF52540">
    <property type="entry name" value="P-loop containing nucleoside triphosphate hydrolases"/>
    <property type="match status" value="1"/>
</dbReference>
<evidence type="ECO:0000256" key="2">
    <source>
        <dbReference type="ARBA" id="ARBA00022801"/>
    </source>
</evidence>
<dbReference type="GO" id="GO:0003723">
    <property type="term" value="F:RNA binding"/>
    <property type="evidence" value="ECO:0007669"/>
    <property type="project" value="UniProtKB-UniRule"/>
</dbReference>
<reference evidence="10" key="1">
    <citation type="submission" date="2013-10" db="EMBL/GenBank/DDBJ databases">
        <title>Genomic analysis of the causative agents of coccidiosis in chickens.</title>
        <authorList>
            <person name="Reid A.J."/>
            <person name="Blake D."/>
            <person name="Billington K."/>
            <person name="Browne H."/>
            <person name="Dunn M."/>
            <person name="Hung S."/>
            <person name="Kawahara F."/>
            <person name="Miranda-Saavedra D."/>
            <person name="Mourier T."/>
            <person name="Nagra H."/>
            <person name="Otto T.D."/>
            <person name="Rawlings N."/>
            <person name="Sanchez A."/>
            <person name="Sanders M."/>
            <person name="Subramaniam C."/>
            <person name="Tay Y."/>
            <person name="Dear P."/>
            <person name="Doerig C."/>
            <person name="Gruber A."/>
            <person name="Parkinson J."/>
            <person name="Shirley M."/>
            <person name="Wan K.L."/>
            <person name="Berriman M."/>
            <person name="Tomley F."/>
            <person name="Pain A."/>
        </authorList>
    </citation>
    <scope>NUCLEOTIDE SEQUENCE [LARGE SCALE GENOMIC DNA]</scope>
    <source>
        <strain evidence="10">Houghton</strain>
    </source>
</reference>
<dbReference type="GO" id="GO:0003743">
    <property type="term" value="F:translation initiation factor activity"/>
    <property type="evidence" value="ECO:0007669"/>
    <property type="project" value="UniProtKB-KW"/>
</dbReference>
<keyword evidence="3 6" id="KW-0347">Helicase</keyword>
<evidence type="ECO:0000313" key="11">
    <source>
        <dbReference type="Proteomes" id="UP000030754"/>
    </source>
</evidence>
<comment type="catalytic activity">
    <reaction evidence="6">
        <text>ATP + H2O = ADP + phosphate + H(+)</text>
        <dbReference type="Rhea" id="RHEA:13065"/>
        <dbReference type="ChEBI" id="CHEBI:15377"/>
        <dbReference type="ChEBI" id="CHEBI:15378"/>
        <dbReference type="ChEBI" id="CHEBI:30616"/>
        <dbReference type="ChEBI" id="CHEBI:43474"/>
        <dbReference type="ChEBI" id="CHEBI:456216"/>
        <dbReference type="EC" id="3.6.4.13"/>
    </reaction>
</comment>
<gene>
    <name evidence="10" type="ORF">ENH_00068330</name>
</gene>
<dbReference type="InterPro" id="IPR011545">
    <property type="entry name" value="DEAD/DEAH_box_helicase_dom"/>
</dbReference>
<keyword evidence="4 6" id="KW-0067">ATP-binding</keyword>
<dbReference type="GO" id="GO:0003724">
    <property type="term" value="F:RNA helicase activity"/>
    <property type="evidence" value="ECO:0007669"/>
    <property type="project" value="UniProtKB-EC"/>
</dbReference>
<dbReference type="Proteomes" id="UP000030754">
    <property type="component" value="Unassembled WGS sequence"/>
</dbReference>
<evidence type="ECO:0000313" key="10">
    <source>
        <dbReference type="EMBL" id="CDJ69422.1"/>
    </source>
</evidence>
<dbReference type="Pfam" id="PF00270">
    <property type="entry name" value="DEAD"/>
    <property type="match status" value="1"/>
</dbReference>
<feature type="short sequence motif" description="Q motif" evidence="5">
    <location>
        <begin position="34"/>
        <end position="62"/>
    </location>
</feature>
<evidence type="ECO:0000256" key="7">
    <source>
        <dbReference type="SAM" id="MobiDB-lite"/>
    </source>
</evidence>
<reference evidence="10" key="2">
    <citation type="submission" date="2013-10" db="EMBL/GenBank/DDBJ databases">
        <authorList>
            <person name="Aslett M."/>
        </authorList>
    </citation>
    <scope>NUCLEOTIDE SEQUENCE [LARGE SCALE GENOMIC DNA]</scope>
    <source>
        <strain evidence="10">Houghton</strain>
    </source>
</reference>
<evidence type="ECO:0000259" key="8">
    <source>
        <dbReference type="PROSITE" id="PS51192"/>
    </source>
</evidence>
<dbReference type="PROSITE" id="PS51192">
    <property type="entry name" value="HELICASE_ATP_BIND_1"/>
    <property type="match status" value="1"/>
</dbReference>
<evidence type="ECO:0000256" key="5">
    <source>
        <dbReference type="PROSITE-ProRule" id="PRU00552"/>
    </source>
</evidence>
<feature type="domain" description="DEAD-box RNA helicase Q" evidence="9">
    <location>
        <begin position="34"/>
        <end position="62"/>
    </location>
</feature>
<dbReference type="GeneID" id="25476966"/>
<comment type="domain">
    <text evidence="6">The Q motif is unique to and characteristic of the DEAD box family of RNA helicases and controls ATP binding and hydrolysis.</text>
</comment>
<dbReference type="InterPro" id="IPR014001">
    <property type="entry name" value="Helicase_ATP-bd"/>
</dbReference>
<name>U6MYV4_9EIME</name>
<evidence type="ECO:0000259" key="9">
    <source>
        <dbReference type="PROSITE" id="PS51195"/>
    </source>
</evidence>
<dbReference type="GO" id="GO:0005524">
    <property type="term" value="F:ATP binding"/>
    <property type="evidence" value="ECO:0007669"/>
    <property type="project" value="UniProtKB-UniRule"/>
</dbReference>
<dbReference type="VEuPathDB" id="ToxoDB:ENH_00068330"/>
<sequence length="120" mass="13339">METPPPQQQQQQQQQQLLEQQQEAAADFEDEVVASFDSLPLNEKLLRGIYSYGFEKPSAIQMRGIKPIIDGHDTIGQAQSGTGKTATFVIAALQKIDYDKPACQVLILAPTRELAQQIQK</sequence>
<protein>
    <recommendedName>
        <fullName evidence="6">ATP-dependent RNA helicase</fullName>
        <ecNumber evidence="6">3.6.4.13</ecNumber>
    </recommendedName>
</protein>
<dbReference type="EMBL" id="HG725719">
    <property type="protein sequence ID" value="CDJ69422.1"/>
    <property type="molecule type" value="Genomic_DNA"/>
</dbReference>
<feature type="compositionally biased region" description="Low complexity" evidence="7">
    <location>
        <begin position="8"/>
        <end position="22"/>
    </location>
</feature>
<comment type="similarity">
    <text evidence="6">Belongs to the DEAD box helicase family.</text>
</comment>
<evidence type="ECO:0000256" key="4">
    <source>
        <dbReference type="ARBA" id="ARBA00022840"/>
    </source>
</evidence>
<dbReference type="InterPro" id="IPR014014">
    <property type="entry name" value="RNA_helicase_DEAD_Q_motif"/>
</dbReference>
<dbReference type="InterPro" id="IPR027417">
    <property type="entry name" value="P-loop_NTPase"/>
</dbReference>
<evidence type="ECO:0000256" key="1">
    <source>
        <dbReference type="ARBA" id="ARBA00022741"/>
    </source>
</evidence>
<dbReference type="Gene3D" id="3.40.50.300">
    <property type="entry name" value="P-loop containing nucleotide triphosphate hydrolases"/>
    <property type="match status" value="1"/>
</dbReference>
<feature type="region of interest" description="Disordered" evidence="7">
    <location>
        <begin position="1"/>
        <end position="22"/>
    </location>
</feature>
<dbReference type="RefSeq" id="XP_013437889.1">
    <property type="nucleotide sequence ID" value="XM_013582435.1"/>
</dbReference>
<evidence type="ECO:0000256" key="6">
    <source>
        <dbReference type="RuleBase" id="RU365068"/>
    </source>
</evidence>
<feature type="non-terminal residue" evidence="10">
    <location>
        <position position="120"/>
    </location>
</feature>
<organism evidence="10 11">
    <name type="scientific">Eimeria necatrix</name>
    <dbReference type="NCBI Taxonomy" id="51315"/>
    <lineage>
        <taxon>Eukaryota</taxon>
        <taxon>Sar</taxon>
        <taxon>Alveolata</taxon>
        <taxon>Apicomplexa</taxon>
        <taxon>Conoidasida</taxon>
        <taxon>Coccidia</taxon>
        <taxon>Eucoccidiorida</taxon>
        <taxon>Eimeriorina</taxon>
        <taxon>Eimeriidae</taxon>
        <taxon>Eimeria</taxon>
    </lineage>
</organism>
<dbReference type="AlphaFoldDB" id="U6MYV4"/>
<dbReference type="PANTHER" id="PTHR24031">
    <property type="entry name" value="RNA HELICASE"/>
    <property type="match status" value="1"/>
</dbReference>
<proteinExistence type="inferred from homology"/>
<keyword evidence="2 6" id="KW-0378">Hydrolase</keyword>
<keyword evidence="11" id="KW-1185">Reference proteome</keyword>
<keyword evidence="6" id="KW-0694">RNA-binding</keyword>
<comment type="function">
    <text evidence="6">RNA helicase.</text>
</comment>
<dbReference type="EC" id="3.6.4.13" evidence="6"/>
<keyword evidence="10" id="KW-0648">Protein biosynthesis</keyword>
<dbReference type="GO" id="GO:0016787">
    <property type="term" value="F:hydrolase activity"/>
    <property type="evidence" value="ECO:0007669"/>
    <property type="project" value="UniProtKB-KW"/>
</dbReference>
<feature type="domain" description="Helicase ATP-binding" evidence="8">
    <location>
        <begin position="65"/>
        <end position="120"/>
    </location>
</feature>
<accession>U6MYV4</accession>
<keyword evidence="1 6" id="KW-0547">Nucleotide-binding</keyword>
<keyword evidence="10" id="KW-0396">Initiation factor</keyword>
<dbReference type="OrthoDB" id="1191041at2759"/>
<evidence type="ECO:0000256" key="3">
    <source>
        <dbReference type="ARBA" id="ARBA00022806"/>
    </source>
</evidence>
<dbReference type="PROSITE" id="PS51195">
    <property type="entry name" value="Q_MOTIF"/>
    <property type="match status" value="1"/>
</dbReference>